<name>A0A6C0F4X3_9ZZZZ</name>
<dbReference type="EMBL" id="MN739028">
    <property type="protein sequence ID" value="QHT35921.1"/>
    <property type="molecule type" value="Genomic_DNA"/>
</dbReference>
<feature type="compositionally biased region" description="Polar residues" evidence="1">
    <location>
        <begin position="135"/>
        <end position="147"/>
    </location>
</feature>
<dbReference type="AlphaFoldDB" id="A0A6C0F4X3"/>
<sequence length="147" mass="17139">MKEWKWSNGDIYEKSPRIFKQCSGETEVIKTQDYYNNIVVDNRGSALQQSLEMFDGITSLGNDQTPAFLYTPVELNKRESSYNKIADRDMFMQVGANPFLQNNNYVNDILVQDRFLKPVSTSMEKERREEKDYENSQGSTQYSANFE</sequence>
<evidence type="ECO:0000313" key="2">
    <source>
        <dbReference type="EMBL" id="QHT35921.1"/>
    </source>
</evidence>
<reference evidence="2" key="1">
    <citation type="journal article" date="2020" name="Nature">
        <title>Giant virus diversity and host interactions through global metagenomics.</title>
        <authorList>
            <person name="Schulz F."/>
            <person name="Roux S."/>
            <person name="Paez-Espino D."/>
            <person name="Jungbluth S."/>
            <person name="Walsh D.A."/>
            <person name="Denef V.J."/>
            <person name="McMahon K.D."/>
            <person name="Konstantinidis K.T."/>
            <person name="Eloe-Fadrosh E.A."/>
            <person name="Kyrpides N.C."/>
            <person name="Woyke T."/>
        </authorList>
    </citation>
    <scope>NUCLEOTIDE SEQUENCE</scope>
    <source>
        <strain evidence="2">GVMAG-M-3300009182-46</strain>
    </source>
</reference>
<evidence type="ECO:0000256" key="1">
    <source>
        <dbReference type="SAM" id="MobiDB-lite"/>
    </source>
</evidence>
<feature type="region of interest" description="Disordered" evidence="1">
    <location>
        <begin position="121"/>
        <end position="147"/>
    </location>
</feature>
<proteinExistence type="predicted"/>
<feature type="compositionally biased region" description="Basic and acidic residues" evidence="1">
    <location>
        <begin position="123"/>
        <end position="134"/>
    </location>
</feature>
<organism evidence="2">
    <name type="scientific">viral metagenome</name>
    <dbReference type="NCBI Taxonomy" id="1070528"/>
    <lineage>
        <taxon>unclassified sequences</taxon>
        <taxon>metagenomes</taxon>
        <taxon>organismal metagenomes</taxon>
    </lineage>
</organism>
<accession>A0A6C0F4X3</accession>
<protein>
    <submittedName>
        <fullName evidence="2">Uncharacterized protein</fullName>
    </submittedName>
</protein>